<dbReference type="Pfam" id="PF11838">
    <property type="entry name" value="ERAP1_C"/>
    <property type="match status" value="1"/>
</dbReference>
<dbReference type="Pfam" id="PF01433">
    <property type="entry name" value="Peptidase_M1"/>
    <property type="match status" value="1"/>
</dbReference>
<evidence type="ECO:0000313" key="18">
    <source>
        <dbReference type="Proteomes" id="UP000317638"/>
    </source>
</evidence>
<evidence type="ECO:0000259" key="16">
    <source>
        <dbReference type="Pfam" id="PF17900"/>
    </source>
</evidence>
<dbReference type="OrthoDB" id="3885507at2"/>
<dbReference type="InterPro" id="IPR012778">
    <property type="entry name" value="Pept_M1_aminopeptidase"/>
</dbReference>
<dbReference type="GO" id="GO:0042277">
    <property type="term" value="F:peptide binding"/>
    <property type="evidence" value="ECO:0007669"/>
    <property type="project" value="TreeGrafter"/>
</dbReference>
<dbReference type="NCBIfam" id="TIGR02412">
    <property type="entry name" value="pepN_strep_liv"/>
    <property type="match status" value="1"/>
</dbReference>
<dbReference type="InterPro" id="IPR042097">
    <property type="entry name" value="Aminopeptidase_N-like_N_sf"/>
</dbReference>
<keyword evidence="6 17" id="KW-0031">Aminopeptidase</keyword>
<feature type="domain" description="Aminopeptidase N-like N-terminal" evidence="16">
    <location>
        <begin position="116"/>
        <end position="194"/>
    </location>
</feature>
<keyword evidence="8" id="KW-0479">Metal-binding</keyword>
<dbReference type="Gene3D" id="2.60.40.1730">
    <property type="entry name" value="tricorn interacting facor f3 domain"/>
    <property type="match status" value="1"/>
</dbReference>
<organism evidence="17 18">
    <name type="scientific">Tessaracoccus rhinocerotis</name>
    <dbReference type="NCBI Taxonomy" id="1689449"/>
    <lineage>
        <taxon>Bacteria</taxon>
        <taxon>Bacillati</taxon>
        <taxon>Actinomycetota</taxon>
        <taxon>Actinomycetes</taxon>
        <taxon>Propionibacteriales</taxon>
        <taxon>Propionibacteriaceae</taxon>
        <taxon>Tessaracoccus</taxon>
    </lineage>
</organism>
<feature type="domain" description="ERAP1-like C-terminal" evidence="15">
    <location>
        <begin position="517"/>
        <end position="814"/>
    </location>
</feature>
<dbReference type="InterPro" id="IPR045357">
    <property type="entry name" value="Aminopeptidase_N-like_N"/>
</dbReference>
<evidence type="ECO:0000256" key="6">
    <source>
        <dbReference type="ARBA" id="ARBA00022438"/>
    </source>
</evidence>
<comment type="caution">
    <text evidence="17">The sequence shown here is derived from an EMBL/GenBank/DDBJ whole genome shotgun (WGS) entry which is preliminary data.</text>
</comment>
<evidence type="ECO:0000256" key="2">
    <source>
        <dbReference type="ARBA" id="ARBA00001947"/>
    </source>
</evidence>
<dbReference type="PRINTS" id="PR00756">
    <property type="entry name" value="ALADIPTASE"/>
</dbReference>
<dbReference type="CDD" id="cd09602">
    <property type="entry name" value="M1_APN"/>
    <property type="match status" value="1"/>
</dbReference>
<proteinExistence type="inferred from homology"/>
<dbReference type="GO" id="GO:0008270">
    <property type="term" value="F:zinc ion binding"/>
    <property type="evidence" value="ECO:0007669"/>
    <property type="project" value="InterPro"/>
</dbReference>
<dbReference type="GO" id="GO:0070006">
    <property type="term" value="F:metalloaminopeptidase activity"/>
    <property type="evidence" value="ECO:0007669"/>
    <property type="project" value="TreeGrafter"/>
</dbReference>
<dbReference type="Gene3D" id="1.10.390.10">
    <property type="entry name" value="Neutral Protease Domain 2"/>
    <property type="match status" value="1"/>
</dbReference>
<dbReference type="GO" id="GO:0043171">
    <property type="term" value="P:peptide catabolic process"/>
    <property type="evidence" value="ECO:0007669"/>
    <property type="project" value="TreeGrafter"/>
</dbReference>
<dbReference type="SUPFAM" id="SSF63737">
    <property type="entry name" value="Leukotriene A4 hydrolase N-terminal domain"/>
    <property type="match status" value="1"/>
</dbReference>
<feature type="domain" description="Peptidase M1 membrane alanine aminopeptidase" evidence="14">
    <location>
        <begin position="247"/>
        <end position="450"/>
    </location>
</feature>
<dbReference type="GO" id="GO:0016285">
    <property type="term" value="F:alanyl aminopeptidase activity"/>
    <property type="evidence" value="ECO:0007669"/>
    <property type="project" value="UniProtKB-EC"/>
</dbReference>
<comment type="similarity">
    <text evidence="3">Belongs to the peptidase M1 family.</text>
</comment>
<evidence type="ECO:0000256" key="5">
    <source>
        <dbReference type="ARBA" id="ARBA00015611"/>
    </source>
</evidence>
<evidence type="ECO:0000256" key="8">
    <source>
        <dbReference type="ARBA" id="ARBA00022723"/>
    </source>
</evidence>
<comment type="catalytic activity">
    <reaction evidence="1">
        <text>Release of an N-terminal amino acid, Xaa-|-Yaa- from a peptide, amide or arylamide. Xaa is preferably Ala, but may be most amino acids including Pro (slow action). When a terminal hydrophobic residue is followed by a prolyl residue, the two may be released as an intact Xaa-Pro dipeptide.</text>
        <dbReference type="EC" id="3.4.11.2"/>
    </reaction>
</comment>
<dbReference type="GO" id="GO:0016020">
    <property type="term" value="C:membrane"/>
    <property type="evidence" value="ECO:0007669"/>
    <property type="project" value="TreeGrafter"/>
</dbReference>
<dbReference type="PANTHER" id="PTHR11533:SF174">
    <property type="entry name" value="PUROMYCIN-SENSITIVE AMINOPEPTIDASE-RELATED"/>
    <property type="match status" value="1"/>
</dbReference>
<evidence type="ECO:0000256" key="11">
    <source>
        <dbReference type="ARBA" id="ARBA00023049"/>
    </source>
</evidence>
<evidence type="ECO:0000259" key="14">
    <source>
        <dbReference type="Pfam" id="PF01433"/>
    </source>
</evidence>
<evidence type="ECO:0000256" key="4">
    <source>
        <dbReference type="ARBA" id="ARBA00012564"/>
    </source>
</evidence>
<keyword evidence="7" id="KW-0645">Protease</keyword>
<dbReference type="Pfam" id="PF17900">
    <property type="entry name" value="Peptidase_M1_N"/>
    <property type="match status" value="1"/>
</dbReference>
<dbReference type="GO" id="GO:0005737">
    <property type="term" value="C:cytoplasm"/>
    <property type="evidence" value="ECO:0007669"/>
    <property type="project" value="TreeGrafter"/>
</dbReference>
<gene>
    <name evidence="17" type="primary">pepN</name>
    <name evidence="17" type="ORF">FOJ82_03970</name>
</gene>
<dbReference type="InterPro" id="IPR014782">
    <property type="entry name" value="Peptidase_M1_dom"/>
</dbReference>
<evidence type="ECO:0000256" key="13">
    <source>
        <dbReference type="ARBA" id="ARBA00031533"/>
    </source>
</evidence>
<keyword evidence="11" id="KW-0482">Metalloprotease</keyword>
<dbReference type="AlphaFoldDB" id="A0A553K5Q8"/>
<dbReference type="GO" id="GO:0006508">
    <property type="term" value="P:proteolysis"/>
    <property type="evidence" value="ECO:0007669"/>
    <property type="project" value="UniProtKB-KW"/>
</dbReference>
<comment type="cofactor">
    <cofactor evidence="2">
        <name>Zn(2+)</name>
        <dbReference type="ChEBI" id="CHEBI:29105"/>
    </cofactor>
</comment>
<dbReference type="EC" id="3.4.11.2" evidence="4"/>
<evidence type="ECO:0000259" key="15">
    <source>
        <dbReference type="Pfam" id="PF11838"/>
    </source>
</evidence>
<evidence type="ECO:0000256" key="9">
    <source>
        <dbReference type="ARBA" id="ARBA00022801"/>
    </source>
</evidence>
<dbReference type="GO" id="GO:0005615">
    <property type="term" value="C:extracellular space"/>
    <property type="evidence" value="ECO:0007669"/>
    <property type="project" value="TreeGrafter"/>
</dbReference>
<name>A0A553K5Q8_9ACTN</name>
<dbReference type="SUPFAM" id="SSF55486">
    <property type="entry name" value="Metalloproteases ('zincins'), catalytic domain"/>
    <property type="match status" value="1"/>
</dbReference>
<evidence type="ECO:0000256" key="3">
    <source>
        <dbReference type="ARBA" id="ARBA00010136"/>
    </source>
</evidence>
<evidence type="ECO:0000256" key="7">
    <source>
        <dbReference type="ARBA" id="ARBA00022670"/>
    </source>
</evidence>
<dbReference type="InterPro" id="IPR001930">
    <property type="entry name" value="Peptidase_M1"/>
</dbReference>
<keyword evidence="18" id="KW-1185">Reference proteome</keyword>
<accession>A0A553K5Q8</accession>
<evidence type="ECO:0000256" key="1">
    <source>
        <dbReference type="ARBA" id="ARBA00000098"/>
    </source>
</evidence>
<protein>
    <recommendedName>
        <fullName evidence="5">Aminopeptidase N</fullName>
        <ecNumber evidence="4">3.4.11.2</ecNumber>
    </recommendedName>
    <alternativeName>
        <fullName evidence="12">Alanine aminopeptidase</fullName>
    </alternativeName>
    <alternativeName>
        <fullName evidence="13">Lysyl aminopeptidase</fullName>
    </alternativeName>
</protein>
<evidence type="ECO:0000256" key="10">
    <source>
        <dbReference type="ARBA" id="ARBA00022833"/>
    </source>
</evidence>
<keyword evidence="9 17" id="KW-0378">Hydrolase</keyword>
<dbReference type="Proteomes" id="UP000317638">
    <property type="component" value="Unassembled WGS sequence"/>
</dbReference>
<dbReference type="EMBL" id="VKKG01000001">
    <property type="protein sequence ID" value="TRY20034.1"/>
    <property type="molecule type" value="Genomic_DNA"/>
</dbReference>
<keyword evidence="10" id="KW-0862">Zinc</keyword>
<evidence type="ECO:0000256" key="12">
    <source>
        <dbReference type="ARBA" id="ARBA00029811"/>
    </source>
</evidence>
<dbReference type="InterPro" id="IPR027268">
    <property type="entry name" value="Peptidase_M4/M1_CTD_sf"/>
</dbReference>
<reference evidence="17 18" key="1">
    <citation type="submission" date="2019-07" db="EMBL/GenBank/DDBJ databases">
        <authorList>
            <person name="Zhou L.-Y."/>
        </authorList>
    </citation>
    <scope>NUCLEOTIDE SEQUENCE [LARGE SCALE GENOMIC DNA]</scope>
    <source>
        <strain evidence="17 18">YIM 101269</strain>
    </source>
</reference>
<dbReference type="InterPro" id="IPR050344">
    <property type="entry name" value="Peptidase_M1_aminopeptidases"/>
</dbReference>
<dbReference type="InterPro" id="IPR024571">
    <property type="entry name" value="ERAP1-like_C_dom"/>
</dbReference>
<dbReference type="PANTHER" id="PTHR11533">
    <property type="entry name" value="PROTEASE M1 ZINC METALLOPROTEASE"/>
    <property type="match status" value="1"/>
</dbReference>
<evidence type="ECO:0000313" key="17">
    <source>
        <dbReference type="EMBL" id="TRY20034.1"/>
    </source>
</evidence>
<sequence length="829" mass="90954">MEAMSANLTREETAARAEAVTLSTQQVTVDLRDCQDLRQPTYPVRSAIRLTSSQPETWIDYLGDSVTAVLVDGQVRPIEFDGARVRVRDLPVGQECEVVVEGASLYSRTGEGLHRFQDPADSLVYLYTQYEPADARRVMPCFEQPDMKARYSFSVIGPDGWQLLSNQPEVARTGAGEAMVCVDFAETPPLSSYITCICAGPYHRVESSWTSPDGGVEVPLALLCRESLSQHLDADELFRITRGGLEYLHTAFGEYTWGKYDQVFVPEYNLGAMENPGLVTFTEQYLFRSQATPAQYQGRSNTVLHEMSHMWFGDLVTPRWWSDLWLKESFAEFMGAHLSLEAAGFEDAWLNFTGVRKASAYIADSLPTTHPVVADIPDLEAAKNNFDRITYSKGASALTQLVHYVGLEDFFAGCRTYFARHAHAAASLADFLAALSEVSGKDLAAWSDAWLRTSGHDTLRVGDGVLLREGHDADRPHATTVGVYDLVDDALVLRQRHPVVVTGARTSLPPVDGAAAIIPNDTDQTFARIAFDDATRGVLLGHVGELEPLTRAVVWSALWSEVRAATLPVTDYVAAVVAHGPGEDRPGTLSAMLGHAVDAVARYVPADRRREAATHWRDACAEATRRAAPGSAEQLLWVRALLRAATLVDTDLDWLLDGSLVGLEVSADLRWLAWQARAVHGRASDEDLAAALEADRTAAGETAHLQAFHSRPDPALRQEAWRRAHVVGGESNDAVDALLSGVFAPGAPELTDQFAEPYFEGLLDVWAEHPIEIARRLVVRGFPRDVDHLPRSSAWLEANPEAPGALRRLVVESDAELRIAQQVQAATVN</sequence>